<evidence type="ECO:0000256" key="12">
    <source>
        <dbReference type="ARBA" id="ARBA00023239"/>
    </source>
</evidence>
<dbReference type="GO" id="GO:0004300">
    <property type="term" value="F:enoyl-CoA hydratase activity"/>
    <property type="evidence" value="ECO:0007669"/>
    <property type="project" value="UniProtKB-ARBA"/>
</dbReference>
<dbReference type="Proteomes" id="UP000562395">
    <property type="component" value="Unassembled WGS sequence"/>
</dbReference>
<accession>A0A7W6A1T6</accession>
<keyword evidence="11" id="KW-0413">Isomerase</keyword>
<dbReference type="PANTHER" id="PTHR23309">
    <property type="entry name" value="3-HYDROXYACYL-COA DEHYROGENASE"/>
    <property type="match status" value="1"/>
</dbReference>
<evidence type="ECO:0000256" key="6">
    <source>
        <dbReference type="ARBA" id="ARBA00022963"/>
    </source>
</evidence>
<evidence type="ECO:0000256" key="9">
    <source>
        <dbReference type="ARBA" id="ARBA00023098"/>
    </source>
</evidence>
<feature type="domain" description="3-hydroxyacyl-CoA dehydrogenase C-terminal" evidence="16">
    <location>
        <begin position="482"/>
        <end position="564"/>
    </location>
</feature>
<comment type="subcellular location">
    <subcellularLocation>
        <location evidence="1">Peroxisome</location>
    </subcellularLocation>
</comment>
<dbReference type="Pfam" id="PF00725">
    <property type="entry name" value="3HCDH"/>
    <property type="match status" value="2"/>
</dbReference>
<dbReference type="AlphaFoldDB" id="A0A7W6A1T6"/>
<evidence type="ECO:0000256" key="11">
    <source>
        <dbReference type="ARBA" id="ARBA00023235"/>
    </source>
</evidence>
<evidence type="ECO:0000256" key="13">
    <source>
        <dbReference type="ARBA" id="ARBA00023268"/>
    </source>
</evidence>
<sequence length="689" mass="73135">MSSVATFEVEGSIGIITVDSPPVNALGINVRRALDEGFKRFSSDAAVEAVVLVCDGRTFFAGADISEFDKPQEGPDLQAVFDLIEGGSKPVVAAIHGTALGGGYELALICHYRIAVPSAKVGLPEVNLGLLPGAGGTQRLPRIVGVPAALDIITGGKPIAANAALELGMIDALAAEGKLREDAIAFARQIVAENRPLLRVRDRNEKLEAAKGDPDLFDAYLAKNARAFKGFKAPGNIVRAVQAAVETAPDFDAGMARETELFIELRDSAESAAQRYYFFAERETAKIPGIAKDTPLLPVKSVGVVGAGTMGGGIAMNFLNIGVPVSLVEMSQEALDRGIGVIRKTYEAAAAKGRMSPDQVEKRLGLITPCIGLETLGEVDLIVEAVFEQMSVKQDIFAKLGAIARPGAILATNTSFLDVNKIAEASGRPEHVVGLHFFAPANVMRLLEVVRGTRTDLSVIATAMKLAKQIGKVPVLSGVCDGFIANRAMRARGDQADQLVLEGTPLEAVDQAACGYGFAMGPFQMMDLVGLDVIGRDSTEQTVMSELVARDRLGLKRNGGYYDYDDKRQGSPSPVAREVIAGLAEARGVPQIPTEGSEEILARLLYPVVNEGARILEEGIAVRASDIDVALITGYNWPVYTGGPMFWADTIGLPKIVAKLKEYEGRFGESFKPAALLEKLAAEGGSFTR</sequence>
<dbReference type="EC" id="1.1.1.35" evidence="18"/>
<organism evidence="18 19">
    <name type="scientific">Novosphingobium hassiacum</name>
    <dbReference type="NCBI Taxonomy" id="173676"/>
    <lineage>
        <taxon>Bacteria</taxon>
        <taxon>Pseudomonadati</taxon>
        <taxon>Pseudomonadota</taxon>
        <taxon>Alphaproteobacteria</taxon>
        <taxon>Sphingomonadales</taxon>
        <taxon>Sphingomonadaceae</taxon>
        <taxon>Novosphingobium</taxon>
    </lineage>
</organism>
<dbReference type="EMBL" id="JACICY010000018">
    <property type="protein sequence ID" value="MBB3862649.1"/>
    <property type="molecule type" value="Genomic_DNA"/>
</dbReference>
<evidence type="ECO:0000259" key="17">
    <source>
        <dbReference type="Pfam" id="PF02737"/>
    </source>
</evidence>
<evidence type="ECO:0000256" key="15">
    <source>
        <dbReference type="RuleBase" id="RU003707"/>
    </source>
</evidence>
<dbReference type="InterPro" id="IPR006176">
    <property type="entry name" value="3-OHacyl-CoA_DH_NAD-bd"/>
</dbReference>
<dbReference type="InterPro" id="IPR001753">
    <property type="entry name" value="Enoyl-CoA_hydra/iso"/>
</dbReference>
<evidence type="ECO:0000256" key="8">
    <source>
        <dbReference type="ARBA" id="ARBA00023027"/>
    </source>
</evidence>
<dbReference type="PROSITE" id="PS00166">
    <property type="entry name" value="ENOYL_COA_HYDRATASE"/>
    <property type="match status" value="1"/>
</dbReference>
<keyword evidence="9" id="KW-0443">Lipid metabolism</keyword>
<dbReference type="FunFam" id="3.40.50.720:FF:000009">
    <property type="entry name" value="Fatty oxidation complex, alpha subunit"/>
    <property type="match status" value="1"/>
</dbReference>
<comment type="similarity">
    <text evidence="15">Belongs to the enoyl-CoA hydratase/isomerase family.</text>
</comment>
<dbReference type="Gene3D" id="3.40.50.720">
    <property type="entry name" value="NAD(P)-binding Rossmann-like Domain"/>
    <property type="match status" value="1"/>
</dbReference>
<evidence type="ECO:0000313" key="18">
    <source>
        <dbReference type="EMBL" id="MBB3862649.1"/>
    </source>
</evidence>
<name>A0A7W6A1T6_9SPHN</name>
<keyword evidence="8" id="KW-0520">NAD</keyword>
<evidence type="ECO:0000313" key="19">
    <source>
        <dbReference type="Proteomes" id="UP000562395"/>
    </source>
</evidence>
<dbReference type="InterPro" id="IPR029045">
    <property type="entry name" value="ClpP/crotonase-like_dom_sf"/>
</dbReference>
<feature type="domain" description="3-hydroxyacyl-CoA dehydrogenase C-terminal" evidence="16">
    <location>
        <begin position="600"/>
        <end position="684"/>
    </location>
</feature>
<protein>
    <submittedName>
        <fullName evidence="18">3-hydroxyacyl-CoA dehydrogenase</fullName>
        <ecNumber evidence="18">1.1.1.35</ecNumber>
    </submittedName>
</protein>
<reference evidence="18 19" key="1">
    <citation type="submission" date="2020-08" db="EMBL/GenBank/DDBJ databases">
        <title>Genomic Encyclopedia of Type Strains, Phase IV (KMG-IV): sequencing the most valuable type-strain genomes for metagenomic binning, comparative biology and taxonomic classification.</title>
        <authorList>
            <person name="Goeker M."/>
        </authorList>
    </citation>
    <scope>NUCLEOTIDE SEQUENCE [LARGE SCALE GENOMIC DNA]</scope>
    <source>
        <strain evidence="18 19">DSM 14552</strain>
    </source>
</reference>
<gene>
    <name evidence="18" type="ORF">GGQ88_003951</name>
</gene>
<proteinExistence type="inferred from homology"/>
<comment type="subunit">
    <text evidence="4">Monomer.</text>
</comment>
<keyword evidence="10" id="KW-0576">Peroxisome</keyword>
<keyword evidence="6" id="KW-0442">Lipid degradation</keyword>
<dbReference type="RefSeq" id="WP_183615112.1">
    <property type="nucleotide sequence ID" value="NZ_JACICY010000018.1"/>
</dbReference>
<dbReference type="Pfam" id="PF02737">
    <property type="entry name" value="3HCDH_N"/>
    <property type="match status" value="1"/>
</dbReference>
<comment type="catalytic activity">
    <reaction evidence="14">
        <text>a (3S)-3-hydroxyacyl-CoA + NAD(+) = a 3-oxoacyl-CoA + NADH + H(+)</text>
        <dbReference type="Rhea" id="RHEA:22432"/>
        <dbReference type="ChEBI" id="CHEBI:15378"/>
        <dbReference type="ChEBI" id="CHEBI:57318"/>
        <dbReference type="ChEBI" id="CHEBI:57540"/>
        <dbReference type="ChEBI" id="CHEBI:57945"/>
        <dbReference type="ChEBI" id="CHEBI:90726"/>
        <dbReference type="EC" id="1.1.1.35"/>
    </reaction>
</comment>
<dbReference type="GO" id="GO:0006635">
    <property type="term" value="P:fatty acid beta-oxidation"/>
    <property type="evidence" value="ECO:0007669"/>
    <property type="project" value="UniProtKB-UniPathway"/>
</dbReference>
<keyword evidence="13" id="KW-0511">Multifunctional enzyme</keyword>
<keyword evidence="12" id="KW-0456">Lyase</keyword>
<dbReference type="InterPro" id="IPR018376">
    <property type="entry name" value="Enoyl-CoA_hyd/isom_CS"/>
</dbReference>
<dbReference type="InterPro" id="IPR036291">
    <property type="entry name" value="NAD(P)-bd_dom_sf"/>
</dbReference>
<evidence type="ECO:0000256" key="5">
    <source>
        <dbReference type="ARBA" id="ARBA00022832"/>
    </source>
</evidence>
<keyword evidence="5" id="KW-0276">Fatty acid metabolism</keyword>
<dbReference type="SUPFAM" id="SSF51735">
    <property type="entry name" value="NAD(P)-binding Rossmann-fold domains"/>
    <property type="match status" value="1"/>
</dbReference>
<dbReference type="SUPFAM" id="SSF48179">
    <property type="entry name" value="6-phosphogluconate dehydrogenase C-terminal domain-like"/>
    <property type="match status" value="2"/>
</dbReference>
<dbReference type="PANTHER" id="PTHR23309:SF49">
    <property type="entry name" value="PEROXISOMAL BIFUNCTIONAL ENZYME"/>
    <property type="match status" value="1"/>
</dbReference>
<dbReference type="GO" id="GO:0016853">
    <property type="term" value="F:isomerase activity"/>
    <property type="evidence" value="ECO:0007669"/>
    <property type="project" value="UniProtKB-KW"/>
</dbReference>
<evidence type="ECO:0000256" key="10">
    <source>
        <dbReference type="ARBA" id="ARBA00023140"/>
    </source>
</evidence>
<evidence type="ECO:0000256" key="14">
    <source>
        <dbReference type="ARBA" id="ARBA00049556"/>
    </source>
</evidence>
<evidence type="ECO:0000259" key="16">
    <source>
        <dbReference type="Pfam" id="PF00725"/>
    </source>
</evidence>
<dbReference type="CDD" id="cd06558">
    <property type="entry name" value="crotonase-like"/>
    <property type="match status" value="1"/>
</dbReference>
<evidence type="ECO:0000256" key="7">
    <source>
        <dbReference type="ARBA" id="ARBA00023002"/>
    </source>
</evidence>
<keyword evidence="19" id="KW-1185">Reference proteome</keyword>
<comment type="caution">
    <text evidence="18">The sequence shown here is derived from an EMBL/GenBank/DDBJ whole genome shotgun (WGS) entry which is preliminary data.</text>
</comment>
<dbReference type="InterPro" id="IPR008927">
    <property type="entry name" value="6-PGluconate_DH-like_C_sf"/>
</dbReference>
<dbReference type="Gene3D" id="1.10.1040.50">
    <property type="match status" value="1"/>
</dbReference>
<keyword evidence="7 18" id="KW-0560">Oxidoreductase</keyword>
<feature type="domain" description="3-hydroxyacyl-CoA dehydrogenase NAD binding" evidence="17">
    <location>
        <begin position="302"/>
        <end position="476"/>
    </location>
</feature>
<comment type="similarity">
    <text evidence="3">In the N-terminal section; belongs to the enoyl-CoA hydratase/isomerase family.</text>
</comment>
<evidence type="ECO:0000256" key="3">
    <source>
        <dbReference type="ARBA" id="ARBA00008750"/>
    </source>
</evidence>
<dbReference type="SUPFAM" id="SSF52096">
    <property type="entry name" value="ClpP/crotonase"/>
    <property type="match status" value="1"/>
</dbReference>
<dbReference type="UniPathway" id="UPA00659"/>
<dbReference type="InterPro" id="IPR006108">
    <property type="entry name" value="3HC_DH_C"/>
</dbReference>
<dbReference type="GO" id="GO:0003857">
    <property type="term" value="F:(3S)-3-hydroxyacyl-CoA dehydrogenase (NAD+) activity"/>
    <property type="evidence" value="ECO:0007669"/>
    <property type="project" value="UniProtKB-EC"/>
</dbReference>
<dbReference type="Gene3D" id="3.90.226.10">
    <property type="entry name" value="2-enoyl-CoA Hydratase, Chain A, domain 1"/>
    <property type="match status" value="1"/>
</dbReference>
<evidence type="ECO:0000256" key="4">
    <source>
        <dbReference type="ARBA" id="ARBA00011245"/>
    </source>
</evidence>
<evidence type="ECO:0000256" key="2">
    <source>
        <dbReference type="ARBA" id="ARBA00005005"/>
    </source>
</evidence>
<comment type="pathway">
    <text evidence="2">Lipid metabolism; fatty acid beta-oxidation.</text>
</comment>
<evidence type="ECO:0000256" key="1">
    <source>
        <dbReference type="ARBA" id="ARBA00004275"/>
    </source>
</evidence>
<dbReference type="Pfam" id="PF00378">
    <property type="entry name" value="ECH_1"/>
    <property type="match status" value="1"/>
</dbReference>
<dbReference type="GO" id="GO:0070403">
    <property type="term" value="F:NAD+ binding"/>
    <property type="evidence" value="ECO:0007669"/>
    <property type="project" value="InterPro"/>
</dbReference>